<gene>
    <name evidence="1" type="ORF">METZ01_LOCUS488830</name>
</gene>
<proteinExistence type="predicted"/>
<evidence type="ECO:0000313" key="1">
    <source>
        <dbReference type="EMBL" id="SVE35976.1"/>
    </source>
</evidence>
<feature type="non-terminal residue" evidence="1">
    <location>
        <position position="57"/>
    </location>
</feature>
<reference evidence="1" key="1">
    <citation type="submission" date="2018-05" db="EMBL/GenBank/DDBJ databases">
        <authorList>
            <person name="Lanie J.A."/>
            <person name="Ng W.-L."/>
            <person name="Kazmierczak K.M."/>
            <person name="Andrzejewski T.M."/>
            <person name="Davidsen T.M."/>
            <person name="Wayne K.J."/>
            <person name="Tettelin H."/>
            <person name="Glass J.I."/>
            <person name="Rusch D."/>
            <person name="Podicherti R."/>
            <person name="Tsui H.-C.T."/>
            <person name="Winkler M.E."/>
        </authorList>
    </citation>
    <scope>NUCLEOTIDE SEQUENCE</scope>
</reference>
<dbReference type="AlphaFoldDB" id="A0A383CUF4"/>
<accession>A0A383CUF4</accession>
<dbReference type="EMBL" id="UINC01211889">
    <property type="protein sequence ID" value="SVE35976.1"/>
    <property type="molecule type" value="Genomic_DNA"/>
</dbReference>
<sequence length="57" mass="6416">MAILLTTEEVRFDLVGDAFAKAVDRKAEAKIAKARKDFVKRTHEIEAIRLSGLSEQE</sequence>
<organism evidence="1">
    <name type="scientific">marine metagenome</name>
    <dbReference type="NCBI Taxonomy" id="408172"/>
    <lineage>
        <taxon>unclassified sequences</taxon>
        <taxon>metagenomes</taxon>
        <taxon>ecological metagenomes</taxon>
    </lineage>
</organism>
<name>A0A383CUF4_9ZZZZ</name>
<protein>
    <submittedName>
        <fullName evidence="1">Uncharacterized protein</fullName>
    </submittedName>
</protein>